<dbReference type="InterPro" id="IPR005227">
    <property type="entry name" value="YqgF"/>
</dbReference>
<comment type="subcellular location">
    <subcellularLocation>
        <location evidence="5">Cytoplasm</location>
    </subcellularLocation>
</comment>
<protein>
    <recommendedName>
        <fullName evidence="5">Putative pre-16S rRNA nuclease</fullName>
        <ecNumber evidence="5">3.1.-.-</ecNumber>
    </recommendedName>
</protein>
<evidence type="ECO:0000256" key="4">
    <source>
        <dbReference type="ARBA" id="ARBA00022801"/>
    </source>
</evidence>
<dbReference type="Pfam" id="PF03652">
    <property type="entry name" value="RuvX"/>
    <property type="match status" value="1"/>
</dbReference>
<dbReference type="EC" id="3.1.-.-" evidence="5"/>
<feature type="domain" description="YqgF/RNase H-like" evidence="6">
    <location>
        <begin position="6"/>
        <end position="106"/>
    </location>
</feature>
<dbReference type="InterPro" id="IPR012337">
    <property type="entry name" value="RNaseH-like_sf"/>
</dbReference>
<dbReference type="PANTHER" id="PTHR33317:SF4">
    <property type="entry name" value="POLYNUCLEOTIDYL TRANSFERASE, RIBONUCLEASE H-LIKE SUPERFAMILY PROTEIN"/>
    <property type="match status" value="1"/>
</dbReference>
<gene>
    <name evidence="7" type="primary">ruvX</name>
    <name evidence="7" type="ORF">F5I99_17100</name>
</gene>
<dbReference type="NCBIfam" id="TIGR00250">
    <property type="entry name" value="RNAse_H_YqgF"/>
    <property type="match status" value="1"/>
</dbReference>
<comment type="similarity">
    <text evidence="5">Belongs to the YqgF HJR family.</text>
</comment>
<keyword evidence="4 5" id="KW-0378">Hydrolase</keyword>
<dbReference type="Proteomes" id="UP000325606">
    <property type="component" value="Chromosome"/>
</dbReference>
<comment type="function">
    <text evidence="5">Could be a nuclease involved in processing of the 5'-end of pre-16S rRNA.</text>
</comment>
<dbReference type="HAMAP" id="MF_00651">
    <property type="entry name" value="Nuclease_YqgF"/>
    <property type="match status" value="1"/>
</dbReference>
<proteinExistence type="inferred from homology"/>
<organism evidence="7 8">
    <name type="scientific">Nitrincola iocasae</name>
    <dbReference type="NCBI Taxonomy" id="2614693"/>
    <lineage>
        <taxon>Bacteria</taxon>
        <taxon>Pseudomonadati</taxon>
        <taxon>Pseudomonadota</taxon>
        <taxon>Gammaproteobacteria</taxon>
        <taxon>Oceanospirillales</taxon>
        <taxon>Oceanospirillaceae</taxon>
        <taxon>Nitrincola</taxon>
    </lineage>
</organism>
<accession>A0A5J6LIE2</accession>
<evidence type="ECO:0000256" key="2">
    <source>
        <dbReference type="ARBA" id="ARBA00022517"/>
    </source>
</evidence>
<evidence type="ECO:0000259" key="6">
    <source>
        <dbReference type="SMART" id="SM00732"/>
    </source>
</evidence>
<dbReference type="CDD" id="cd16964">
    <property type="entry name" value="YqgF"/>
    <property type="match status" value="1"/>
</dbReference>
<keyword evidence="2 5" id="KW-0690">Ribosome biogenesis</keyword>
<dbReference type="GO" id="GO:0004518">
    <property type="term" value="F:nuclease activity"/>
    <property type="evidence" value="ECO:0007669"/>
    <property type="project" value="UniProtKB-KW"/>
</dbReference>
<sequence length="160" mass="17645">MQSSFKTALGFDFGTGRIGVAAGQTVTATAKPLNTVNARDGIPDWEALATLIETWQPDCLVVGIPVNMDGSISEMARRARKFANRIHERFGHPCFLMDERLTTREAKQIHYAAGGGSNFRKEPVDSIAARLILEDWFSTTQLIPSHTPLETLYGIGQPER</sequence>
<name>A0A5J6LIE2_9GAMM</name>
<keyword evidence="3 5" id="KW-0540">Nuclease</keyword>
<dbReference type="AlphaFoldDB" id="A0A5J6LIE2"/>
<dbReference type="GO" id="GO:0016788">
    <property type="term" value="F:hydrolase activity, acting on ester bonds"/>
    <property type="evidence" value="ECO:0007669"/>
    <property type="project" value="UniProtKB-UniRule"/>
</dbReference>
<reference evidence="7 8" key="1">
    <citation type="submission" date="2019-09" db="EMBL/GenBank/DDBJ databases">
        <title>Nitrincola iocasae sp. nov., a bacterium isolated from the sediment collected at a cold seep field in South China Sea.</title>
        <authorList>
            <person name="Zhang H."/>
            <person name="Wang H."/>
            <person name="Li C."/>
        </authorList>
    </citation>
    <scope>NUCLEOTIDE SEQUENCE [LARGE SCALE GENOMIC DNA]</scope>
    <source>
        <strain evidence="7 8">KXZD1103</strain>
    </source>
</reference>
<dbReference type="EMBL" id="CP044222">
    <property type="protein sequence ID" value="QEW08072.1"/>
    <property type="molecule type" value="Genomic_DNA"/>
</dbReference>
<dbReference type="InterPro" id="IPR006641">
    <property type="entry name" value="YqgF/RNaseH-like_dom"/>
</dbReference>
<evidence type="ECO:0000256" key="3">
    <source>
        <dbReference type="ARBA" id="ARBA00022722"/>
    </source>
</evidence>
<dbReference type="Gene3D" id="3.30.420.140">
    <property type="entry name" value="YqgF/RNase H-like domain"/>
    <property type="match status" value="1"/>
</dbReference>
<dbReference type="SUPFAM" id="SSF53098">
    <property type="entry name" value="Ribonuclease H-like"/>
    <property type="match status" value="1"/>
</dbReference>
<dbReference type="KEGG" id="nik:F5I99_17100"/>
<dbReference type="GO" id="GO:0000967">
    <property type="term" value="P:rRNA 5'-end processing"/>
    <property type="evidence" value="ECO:0007669"/>
    <property type="project" value="UniProtKB-UniRule"/>
</dbReference>
<evidence type="ECO:0000256" key="1">
    <source>
        <dbReference type="ARBA" id="ARBA00022490"/>
    </source>
</evidence>
<dbReference type="GO" id="GO:0005829">
    <property type="term" value="C:cytosol"/>
    <property type="evidence" value="ECO:0007669"/>
    <property type="project" value="TreeGrafter"/>
</dbReference>
<keyword evidence="1 5" id="KW-0963">Cytoplasm</keyword>
<evidence type="ECO:0000313" key="7">
    <source>
        <dbReference type="EMBL" id="QEW08072.1"/>
    </source>
</evidence>
<evidence type="ECO:0000256" key="5">
    <source>
        <dbReference type="HAMAP-Rule" id="MF_00651"/>
    </source>
</evidence>
<dbReference type="RefSeq" id="WP_151058128.1">
    <property type="nucleotide sequence ID" value="NZ_CP044222.1"/>
</dbReference>
<dbReference type="PANTHER" id="PTHR33317">
    <property type="entry name" value="POLYNUCLEOTIDYL TRANSFERASE, RIBONUCLEASE H-LIKE SUPERFAMILY PROTEIN"/>
    <property type="match status" value="1"/>
</dbReference>
<dbReference type="InterPro" id="IPR037027">
    <property type="entry name" value="YqgF/RNaseH-like_dom_sf"/>
</dbReference>
<dbReference type="SMART" id="SM00732">
    <property type="entry name" value="YqgFc"/>
    <property type="match status" value="1"/>
</dbReference>
<evidence type="ECO:0000313" key="8">
    <source>
        <dbReference type="Proteomes" id="UP000325606"/>
    </source>
</evidence>
<keyword evidence="8" id="KW-1185">Reference proteome</keyword>